<dbReference type="GO" id="GO:0071709">
    <property type="term" value="P:membrane assembly"/>
    <property type="evidence" value="ECO:0007669"/>
    <property type="project" value="TreeGrafter"/>
</dbReference>
<evidence type="ECO:0000256" key="4">
    <source>
        <dbReference type="ARBA" id="ARBA00023136"/>
    </source>
</evidence>
<reference evidence="8 9" key="1">
    <citation type="submission" date="2018-06" db="EMBL/GenBank/DDBJ databases">
        <title>Comparative genomics reveals the genomic features of Rhizophagus irregularis, R. cerebriforme, R. diaphanum and Gigaspora rosea, and their symbiotic lifestyle signature.</title>
        <authorList>
            <person name="Morin E."/>
            <person name="San Clemente H."/>
            <person name="Chen E.C.H."/>
            <person name="De La Providencia I."/>
            <person name="Hainaut M."/>
            <person name="Kuo A."/>
            <person name="Kohler A."/>
            <person name="Murat C."/>
            <person name="Tang N."/>
            <person name="Roy S."/>
            <person name="Loubradou J."/>
            <person name="Henrissat B."/>
            <person name="Grigoriev I.V."/>
            <person name="Corradi N."/>
            <person name="Roux C."/>
            <person name="Martin F.M."/>
        </authorList>
    </citation>
    <scope>NUCLEOTIDE SEQUENCE [LARGE SCALE GENOMIC DNA]</scope>
    <source>
        <strain evidence="8 9">DAOM 194757</strain>
    </source>
</reference>
<sequence length="263" mass="30727">MYKLRNFFLYSIIKMDSCANESSIIILGSFVGFILLNYISSKCVASCSTFYNSLNQKKKALWDNTFVSYVHACICSIITPICFYYYPNAWDDMIHADAPLCKFQIAFSTGYFFADMFDFWKKNIFMDSPGIWIHHVVVCITFLASVIICKYSPYLTATLLVEISNIFLHQRKLSLMYHRSKSTTFYKINALLLILTFIFVRFTAHGYLLIRVWNEHHIFGHEFHWAIALFGMVAMNVINLQLFSQLWNSDWSKSVNVMVKQKL</sequence>
<dbReference type="PROSITE" id="PS50922">
    <property type="entry name" value="TLC"/>
    <property type="match status" value="1"/>
</dbReference>
<dbReference type="Proteomes" id="UP000266673">
    <property type="component" value="Unassembled WGS sequence"/>
</dbReference>
<dbReference type="GO" id="GO:0055091">
    <property type="term" value="P:phospholipid homeostasis"/>
    <property type="evidence" value="ECO:0007669"/>
    <property type="project" value="TreeGrafter"/>
</dbReference>
<dbReference type="EMBL" id="QKWP01001477">
    <property type="protein sequence ID" value="RIB08678.1"/>
    <property type="molecule type" value="Genomic_DNA"/>
</dbReference>
<dbReference type="GO" id="GO:0007009">
    <property type="term" value="P:plasma membrane organization"/>
    <property type="evidence" value="ECO:0007669"/>
    <property type="project" value="TreeGrafter"/>
</dbReference>
<feature type="transmembrane region" description="Helical" evidence="6">
    <location>
        <begin position="223"/>
        <end position="243"/>
    </location>
</feature>
<dbReference type="OrthoDB" id="10266980at2759"/>
<dbReference type="GO" id="GO:0097035">
    <property type="term" value="P:regulation of membrane lipid distribution"/>
    <property type="evidence" value="ECO:0007669"/>
    <property type="project" value="TreeGrafter"/>
</dbReference>
<feature type="transmembrane region" description="Helical" evidence="6">
    <location>
        <begin position="184"/>
        <end position="203"/>
    </location>
</feature>
<proteinExistence type="predicted"/>
<evidence type="ECO:0000313" key="8">
    <source>
        <dbReference type="EMBL" id="RIB08678.1"/>
    </source>
</evidence>
<name>A0A397UHI2_9GLOM</name>
<evidence type="ECO:0000256" key="3">
    <source>
        <dbReference type="ARBA" id="ARBA00022989"/>
    </source>
</evidence>
<dbReference type="PANTHER" id="PTHR13439">
    <property type="entry name" value="CT120 PROTEIN"/>
    <property type="match status" value="1"/>
</dbReference>
<feature type="transmembrane region" description="Helical" evidence="6">
    <location>
        <begin position="66"/>
        <end position="86"/>
    </location>
</feature>
<evidence type="ECO:0000313" key="9">
    <source>
        <dbReference type="Proteomes" id="UP000266673"/>
    </source>
</evidence>
<keyword evidence="2 5" id="KW-0812">Transmembrane</keyword>
<keyword evidence="3 6" id="KW-1133">Transmembrane helix</keyword>
<dbReference type="Pfam" id="PF03798">
    <property type="entry name" value="TRAM_LAG1_CLN8"/>
    <property type="match status" value="1"/>
</dbReference>
<dbReference type="AlphaFoldDB" id="A0A397UHI2"/>
<evidence type="ECO:0000259" key="7">
    <source>
        <dbReference type="PROSITE" id="PS50922"/>
    </source>
</evidence>
<keyword evidence="4 5" id="KW-0472">Membrane</keyword>
<evidence type="ECO:0000256" key="2">
    <source>
        <dbReference type="ARBA" id="ARBA00022692"/>
    </source>
</evidence>
<dbReference type="GO" id="GO:0005886">
    <property type="term" value="C:plasma membrane"/>
    <property type="evidence" value="ECO:0007669"/>
    <property type="project" value="TreeGrafter"/>
</dbReference>
<evidence type="ECO:0000256" key="6">
    <source>
        <dbReference type="SAM" id="Phobius"/>
    </source>
</evidence>
<feature type="domain" description="TLC" evidence="7">
    <location>
        <begin position="57"/>
        <end position="263"/>
    </location>
</feature>
<evidence type="ECO:0000256" key="5">
    <source>
        <dbReference type="PROSITE-ProRule" id="PRU00205"/>
    </source>
</evidence>
<comment type="caution">
    <text evidence="8">The sequence shown here is derived from an EMBL/GenBank/DDBJ whole genome shotgun (WGS) entry which is preliminary data.</text>
</comment>
<gene>
    <name evidence="8" type="ORF">C2G38_2110562</name>
</gene>
<dbReference type="InterPro" id="IPR006634">
    <property type="entry name" value="TLC-dom"/>
</dbReference>
<feature type="transmembrane region" description="Helical" evidence="6">
    <location>
        <begin position="132"/>
        <end position="163"/>
    </location>
</feature>
<dbReference type="SMART" id="SM00724">
    <property type="entry name" value="TLC"/>
    <property type="match status" value="1"/>
</dbReference>
<accession>A0A397UHI2</accession>
<comment type="subcellular location">
    <subcellularLocation>
        <location evidence="1">Membrane</location>
        <topology evidence="1">Multi-pass membrane protein</topology>
    </subcellularLocation>
</comment>
<evidence type="ECO:0000256" key="1">
    <source>
        <dbReference type="ARBA" id="ARBA00004141"/>
    </source>
</evidence>
<feature type="transmembrane region" description="Helical" evidence="6">
    <location>
        <begin position="24"/>
        <end position="45"/>
    </location>
</feature>
<dbReference type="PANTHER" id="PTHR13439:SF4">
    <property type="entry name" value="TLC DOMAIN-CONTAINING PROTEIN"/>
    <property type="match status" value="1"/>
</dbReference>
<protein>
    <submittedName>
        <fullName evidence="8">TLC domain-containing protein</fullName>
    </submittedName>
</protein>
<dbReference type="InterPro" id="IPR050846">
    <property type="entry name" value="TLCD"/>
</dbReference>
<keyword evidence="9" id="KW-1185">Reference proteome</keyword>
<organism evidence="8 9">
    <name type="scientific">Gigaspora rosea</name>
    <dbReference type="NCBI Taxonomy" id="44941"/>
    <lineage>
        <taxon>Eukaryota</taxon>
        <taxon>Fungi</taxon>
        <taxon>Fungi incertae sedis</taxon>
        <taxon>Mucoromycota</taxon>
        <taxon>Glomeromycotina</taxon>
        <taxon>Glomeromycetes</taxon>
        <taxon>Diversisporales</taxon>
        <taxon>Gigasporaceae</taxon>
        <taxon>Gigaspora</taxon>
    </lineage>
</organism>